<name>A0ACC2DYW3_DIPCM</name>
<dbReference type="Proteomes" id="UP001162992">
    <property type="component" value="Chromosome 4"/>
</dbReference>
<reference evidence="2" key="1">
    <citation type="journal article" date="2024" name="Proc. Natl. Acad. Sci. U.S.A.">
        <title>Extraordinary preservation of gene collinearity over three hundred million years revealed in homosporous lycophytes.</title>
        <authorList>
            <person name="Li C."/>
            <person name="Wickell D."/>
            <person name="Kuo L.Y."/>
            <person name="Chen X."/>
            <person name="Nie B."/>
            <person name="Liao X."/>
            <person name="Peng D."/>
            <person name="Ji J."/>
            <person name="Jenkins J."/>
            <person name="Williams M."/>
            <person name="Shu S."/>
            <person name="Plott C."/>
            <person name="Barry K."/>
            <person name="Rajasekar S."/>
            <person name="Grimwood J."/>
            <person name="Han X."/>
            <person name="Sun S."/>
            <person name="Hou Z."/>
            <person name="He W."/>
            <person name="Dai G."/>
            <person name="Sun C."/>
            <person name="Schmutz J."/>
            <person name="Leebens-Mack J.H."/>
            <person name="Li F.W."/>
            <person name="Wang L."/>
        </authorList>
    </citation>
    <scope>NUCLEOTIDE SEQUENCE [LARGE SCALE GENOMIC DNA]</scope>
    <source>
        <strain evidence="2">cv. PW_Plant_1</strain>
    </source>
</reference>
<sequence>MHTPAPPPGAVGRQAVALRISGDKAAFYRCNFHGAQDTLYDDKGRHYFSNCFIQGSIDFIFVSIYSVRWIQVPCEVEIKEEAILHPNFIPTCWSSWTCAKVSIIDLRRLEI</sequence>
<protein>
    <submittedName>
        <fullName evidence="1">Uncharacterized protein</fullName>
    </submittedName>
</protein>
<comment type="caution">
    <text evidence="1">The sequence shown here is derived from an EMBL/GenBank/DDBJ whole genome shotgun (WGS) entry which is preliminary data.</text>
</comment>
<accession>A0ACC2DYW3</accession>
<dbReference type="EMBL" id="CM055095">
    <property type="protein sequence ID" value="KAJ7559440.1"/>
    <property type="molecule type" value="Genomic_DNA"/>
</dbReference>
<evidence type="ECO:0000313" key="2">
    <source>
        <dbReference type="Proteomes" id="UP001162992"/>
    </source>
</evidence>
<organism evidence="1 2">
    <name type="scientific">Diphasiastrum complanatum</name>
    <name type="common">Issler's clubmoss</name>
    <name type="synonym">Lycopodium complanatum</name>
    <dbReference type="NCBI Taxonomy" id="34168"/>
    <lineage>
        <taxon>Eukaryota</taxon>
        <taxon>Viridiplantae</taxon>
        <taxon>Streptophyta</taxon>
        <taxon>Embryophyta</taxon>
        <taxon>Tracheophyta</taxon>
        <taxon>Lycopodiopsida</taxon>
        <taxon>Lycopodiales</taxon>
        <taxon>Lycopodiaceae</taxon>
        <taxon>Lycopodioideae</taxon>
        <taxon>Diphasiastrum</taxon>
    </lineage>
</organism>
<evidence type="ECO:0000313" key="1">
    <source>
        <dbReference type="EMBL" id="KAJ7559440.1"/>
    </source>
</evidence>
<proteinExistence type="predicted"/>
<gene>
    <name evidence="1" type="ORF">O6H91_04G085400</name>
</gene>
<keyword evidence="2" id="KW-1185">Reference proteome</keyword>